<sequence>MSGFGLEFVESATGARLALRVMEAKAPAKAIVIIHHGLAEHGGRYERFARYLSGRGFHVSAHDHRGHGQTTAPDAPPRVYALKDGWSRLMGDARFVREHMQQRFPGLPVIVFGHSMGGVIAMNQAMDEHAHLAGVAVWNSNLALGSLAGLMRAVLWLEGFVRKQTEPSLWLNALTFEAWGKRVRKARTDCDWLTRIPEEVDAYIADPLCGWPASRLLWRDFVNGFERGEDGARLENMARDLPIHLAGGGADPATNNGKAVKILAGRLYNNRFTRVTMRHDPKARHETLNDIGYEQAMSDFADWAERIITEGRETP</sequence>
<dbReference type="EMBL" id="CP018911">
    <property type="protein sequence ID" value="AZU03173.1"/>
    <property type="molecule type" value="Genomic_DNA"/>
</dbReference>
<dbReference type="SUPFAM" id="SSF53474">
    <property type="entry name" value="alpha/beta-Hydrolases"/>
    <property type="match status" value="1"/>
</dbReference>
<evidence type="ECO:0000313" key="1">
    <source>
        <dbReference type="EMBL" id="AZU03173.1"/>
    </source>
</evidence>
<dbReference type="Pfam" id="PF12146">
    <property type="entry name" value="Hydrolase_4"/>
    <property type="match status" value="1"/>
</dbReference>
<proteinExistence type="predicted"/>
<dbReference type="Proteomes" id="UP000286954">
    <property type="component" value="Chromosome"/>
</dbReference>
<dbReference type="RefSeq" id="WP_170175441.1">
    <property type="nucleotide sequence ID" value="NZ_BMFB01000002.1"/>
</dbReference>
<dbReference type="AlphaFoldDB" id="A0A3T0E718"/>
<dbReference type="PANTHER" id="PTHR11614">
    <property type="entry name" value="PHOSPHOLIPASE-RELATED"/>
    <property type="match status" value="1"/>
</dbReference>
<organism evidence="1 2">
    <name type="scientific">Glycocaulis alkaliphilus</name>
    <dbReference type="NCBI Taxonomy" id="1434191"/>
    <lineage>
        <taxon>Bacteria</taxon>
        <taxon>Pseudomonadati</taxon>
        <taxon>Pseudomonadota</taxon>
        <taxon>Alphaproteobacteria</taxon>
        <taxon>Maricaulales</taxon>
        <taxon>Maricaulaceae</taxon>
        <taxon>Glycocaulis</taxon>
    </lineage>
</organism>
<dbReference type="Gene3D" id="3.40.50.1820">
    <property type="entry name" value="alpha/beta hydrolase"/>
    <property type="match status" value="1"/>
</dbReference>
<dbReference type="InterPro" id="IPR029058">
    <property type="entry name" value="AB_hydrolase_fold"/>
</dbReference>
<protein>
    <submittedName>
        <fullName evidence="1">Uncharacterized protein</fullName>
    </submittedName>
</protein>
<name>A0A3T0E718_9PROT</name>
<keyword evidence="2" id="KW-1185">Reference proteome</keyword>
<accession>A0A3T0E718</accession>
<dbReference type="InterPro" id="IPR051044">
    <property type="entry name" value="MAG_DAG_Lipase"/>
</dbReference>
<reference evidence="1 2" key="1">
    <citation type="submission" date="2016-12" db="EMBL/GenBank/DDBJ databases">
        <title>The genome of dimorphic prosthecate Glycocaulis alkaliphilus 6b-8t, isolated from crude oil dictates its adaptability in petroleum environments.</title>
        <authorList>
            <person name="Wu X.-L."/>
            <person name="Geng S."/>
        </authorList>
    </citation>
    <scope>NUCLEOTIDE SEQUENCE [LARGE SCALE GENOMIC DNA]</scope>
    <source>
        <strain evidence="1 2">6B-8</strain>
    </source>
</reference>
<dbReference type="InterPro" id="IPR022742">
    <property type="entry name" value="Hydrolase_4"/>
</dbReference>
<evidence type="ECO:0000313" key="2">
    <source>
        <dbReference type="Proteomes" id="UP000286954"/>
    </source>
</evidence>
<dbReference type="KEGG" id="gak:X907_0627"/>
<gene>
    <name evidence="1" type="ORF">X907_0627</name>
</gene>